<dbReference type="RefSeq" id="WP_055449691.1">
    <property type="nucleotide sequence ID" value="NZ_CYHF01000002.1"/>
</dbReference>
<dbReference type="GO" id="GO:0017111">
    <property type="term" value="F:ribonucleoside triphosphate phosphatase activity"/>
    <property type="evidence" value="ECO:0007669"/>
    <property type="project" value="InterPro"/>
</dbReference>
<dbReference type="EMBL" id="CYHF01000002">
    <property type="protein sequence ID" value="CUA94835.1"/>
    <property type="molecule type" value="Genomic_DNA"/>
</dbReference>
<dbReference type="Gene3D" id="3.90.79.10">
    <property type="entry name" value="Nucleoside Triphosphate Pyrophosphohydrolase"/>
    <property type="match status" value="1"/>
</dbReference>
<dbReference type="GO" id="GO:0017110">
    <property type="term" value="F:nucleoside diphosphate phosphatase activity"/>
    <property type="evidence" value="ECO:0007669"/>
    <property type="project" value="InterPro"/>
</dbReference>
<dbReference type="STRING" id="339866.GCA_001418255_00759"/>
<reference evidence="9" key="1">
    <citation type="submission" date="2015-08" db="EMBL/GenBank/DDBJ databases">
        <authorList>
            <person name="Varghese N."/>
        </authorList>
    </citation>
    <scope>NUCLEOTIDE SEQUENCE [LARGE SCALE GENOMIC DNA]</scope>
    <source>
        <strain evidence="9">DSM 18181</strain>
    </source>
</reference>
<evidence type="ECO:0000256" key="4">
    <source>
        <dbReference type="ARBA" id="ARBA00015552"/>
    </source>
</evidence>
<dbReference type="InterPro" id="IPR033713">
    <property type="entry name" value="NudJ"/>
</dbReference>
<dbReference type="PROSITE" id="PS00893">
    <property type="entry name" value="NUDIX_BOX"/>
    <property type="match status" value="1"/>
</dbReference>
<evidence type="ECO:0000313" key="9">
    <source>
        <dbReference type="Proteomes" id="UP000183649"/>
    </source>
</evidence>
<protein>
    <recommendedName>
        <fullName evidence="4 6">Phosphatase NudJ</fullName>
        <ecNumber evidence="6">3.6.1.-</ecNumber>
    </recommendedName>
</protein>
<evidence type="ECO:0000256" key="5">
    <source>
        <dbReference type="ARBA" id="ARBA00022801"/>
    </source>
</evidence>
<dbReference type="PANTHER" id="PTHR43222">
    <property type="entry name" value="NUDIX HYDROLASE 23"/>
    <property type="match status" value="1"/>
</dbReference>
<dbReference type="InterPro" id="IPR020084">
    <property type="entry name" value="NUDIX_hydrolase_CS"/>
</dbReference>
<evidence type="ECO:0000313" key="8">
    <source>
        <dbReference type="EMBL" id="CUA94835.1"/>
    </source>
</evidence>
<dbReference type="InterPro" id="IPR000086">
    <property type="entry name" value="NUDIX_hydrolase_dom"/>
</dbReference>
<dbReference type="InterPro" id="IPR015797">
    <property type="entry name" value="NUDIX_hydrolase-like_dom_sf"/>
</dbReference>
<gene>
    <name evidence="6" type="primary">nudJ</name>
    <name evidence="8" type="ORF">Ga0061069_102235</name>
</gene>
<comment type="cofactor">
    <cofactor evidence="1 6">
        <name>Mg(2+)</name>
        <dbReference type="ChEBI" id="CHEBI:18420"/>
    </cofactor>
</comment>
<evidence type="ECO:0000259" key="7">
    <source>
        <dbReference type="PROSITE" id="PS51462"/>
    </source>
</evidence>
<accession>A0A0K6HVB1</accession>
<dbReference type="CDD" id="cd03675">
    <property type="entry name" value="NUDIX_Hydrolase"/>
    <property type="match status" value="1"/>
</dbReference>
<proteinExistence type="inferred from homology"/>
<keyword evidence="6" id="KW-0460">Magnesium</keyword>
<dbReference type="GO" id="GO:0004787">
    <property type="term" value="F:thiamine diphosphate phosphatase activity"/>
    <property type="evidence" value="ECO:0007669"/>
    <property type="project" value="InterPro"/>
</dbReference>
<dbReference type="EC" id="3.6.1.-" evidence="6"/>
<organism evidence="8 9">
    <name type="scientific">Thiomonas bhubaneswarensis</name>
    <dbReference type="NCBI Taxonomy" id="339866"/>
    <lineage>
        <taxon>Bacteria</taxon>
        <taxon>Pseudomonadati</taxon>
        <taxon>Pseudomonadota</taxon>
        <taxon>Betaproteobacteria</taxon>
        <taxon>Burkholderiales</taxon>
        <taxon>Thiomonas</taxon>
    </lineage>
</organism>
<keyword evidence="5 6" id="KW-0378">Hydrolase</keyword>
<dbReference type="OrthoDB" id="8594221at2"/>
<evidence type="ECO:0000256" key="3">
    <source>
        <dbReference type="ARBA" id="ARBA00011245"/>
    </source>
</evidence>
<keyword evidence="9" id="KW-1185">Reference proteome</keyword>
<dbReference type="PROSITE" id="PS51462">
    <property type="entry name" value="NUDIX"/>
    <property type="match status" value="1"/>
</dbReference>
<dbReference type="PANTHER" id="PTHR43222:SF11">
    <property type="entry name" value="PHOSPHATASE NUDJ"/>
    <property type="match status" value="1"/>
</dbReference>
<dbReference type="Proteomes" id="UP000183649">
    <property type="component" value="Unassembled WGS sequence"/>
</dbReference>
<dbReference type="AlphaFoldDB" id="A0A0K6HVB1"/>
<comment type="similarity">
    <text evidence="2 6">Belongs to the Nudix hydrolase family. NudJ subfamily.</text>
</comment>
<comment type="subunit">
    <text evidence="3 6">Monomer.</text>
</comment>
<dbReference type="SUPFAM" id="SSF55811">
    <property type="entry name" value="Nudix"/>
    <property type="match status" value="1"/>
</dbReference>
<dbReference type="Pfam" id="PF00293">
    <property type="entry name" value="NUDIX"/>
    <property type="match status" value="1"/>
</dbReference>
<feature type="domain" description="Nudix hydrolase" evidence="7">
    <location>
        <begin position="8"/>
        <end position="137"/>
    </location>
</feature>
<sequence length="158" mass="17624">MPDQLSARPRVTVAAIVERAGLFLLVEEQTQDGLRLNQPAGHLEAGESPQQGVVRETWEETGRSFKPSGLVGIYLSRTRRGDQDVSYLRLAFYGEVSEADARHALDEGIVRTLWMDVDAIRASADRHRSPLVLRCVEDYLSGKRYPLQLIATDPSVYG</sequence>
<evidence type="ECO:0000256" key="6">
    <source>
        <dbReference type="RuleBase" id="RU364043"/>
    </source>
</evidence>
<evidence type="ECO:0000256" key="1">
    <source>
        <dbReference type="ARBA" id="ARBA00001946"/>
    </source>
</evidence>
<evidence type="ECO:0000256" key="2">
    <source>
        <dbReference type="ARBA" id="ARBA00007608"/>
    </source>
</evidence>
<name>A0A0K6HVB1_9BURK</name>